<dbReference type="GO" id="GO:0046872">
    <property type="term" value="F:metal ion binding"/>
    <property type="evidence" value="ECO:0007669"/>
    <property type="project" value="InterPro"/>
</dbReference>
<feature type="domain" description="ATP-grasp" evidence="3">
    <location>
        <begin position="199"/>
        <end position="399"/>
    </location>
</feature>
<name>A0A6A6AQM0_9PLEO</name>
<evidence type="ECO:0000313" key="4">
    <source>
        <dbReference type="EMBL" id="KAF2134239.1"/>
    </source>
</evidence>
<dbReference type="EMBL" id="ML977498">
    <property type="protein sequence ID" value="KAF2134239.1"/>
    <property type="molecule type" value="Genomic_DNA"/>
</dbReference>
<dbReference type="RefSeq" id="XP_033528626.1">
    <property type="nucleotide sequence ID" value="XM_033664662.1"/>
</dbReference>
<organism evidence="4 5">
    <name type="scientific">Dothidotthia symphoricarpi CBS 119687</name>
    <dbReference type="NCBI Taxonomy" id="1392245"/>
    <lineage>
        <taxon>Eukaryota</taxon>
        <taxon>Fungi</taxon>
        <taxon>Dikarya</taxon>
        <taxon>Ascomycota</taxon>
        <taxon>Pezizomycotina</taxon>
        <taxon>Dothideomycetes</taxon>
        <taxon>Pleosporomycetidae</taxon>
        <taxon>Pleosporales</taxon>
        <taxon>Dothidotthiaceae</taxon>
        <taxon>Dothidotthia</taxon>
    </lineage>
</organism>
<dbReference type="OrthoDB" id="186626at2759"/>
<dbReference type="GO" id="GO:0005524">
    <property type="term" value="F:ATP binding"/>
    <property type="evidence" value="ECO:0007669"/>
    <property type="project" value="UniProtKB-UniRule"/>
</dbReference>
<keyword evidence="2" id="KW-0812">Transmembrane</keyword>
<gene>
    <name evidence="4" type="ORF">P153DRAFT_307257</name>
</gene>
<proteinExistence type="predicted"/>
<dbReference type="Gene3D" id="3.40.50.20">
    <property type="match status" value="1"/>
</dbReference>
<dbReference type="SUPFAM" id="SSF56059">
    <property type="entry name" value="Glutathione synthetase ATP-binding domain-like"/>
    <property type="match status" value="1"/>
</dbReference>
<evidence type="ECO:0000313" key="5">
    <source>
        <dbReference type="Proteomes" id="UP000799771"/>
    </source>
</evidence>
<sequence length="507" mass="57105">MRESKGGRVPFFYSHLVKNVFLLVLSFIGIPVSATIVLLSLAVTKLRAGRDVPSKRTQIQIQAQKDAASQRKTILVTGVSMTKGLAIARVLSQHTSHRIIGADISSLSPGRFSSAIAKYYRLEAPHGDDAEPYIDSILSIIRSEKVDLWISCSSVLAAVEDGQVVRLAEAQALSHGRRFEAIQFDEHVVEKFHEKDKFIDYIASLNLPIPESYRCTSAEQALNILLRDFDGKDGTTLGKKYIMKPIGVDDHARNNMMTLLPFPTADKTSTYIRNLNISRTNPFQLQQFIQGKEYCTHALVIRGQVKAFTSCPSSELLMHYEPLPAYSSLSQEMLKFTERVVSHGGETFTGHLSFDFLVSEEADGELSFYPIECNPRAHTAVVLFAQTPEMADAYLSIFGKSTLESVPVFPRAPTYSYYWIGHDLIEFVLLPILEFLFAKGAWDSVVRGIKTFLYHVVYWRDGTFALEDPLPFFVLYHLYWPARFVESLRLGKGWSRINVSTTKMFSD</sequence>
<evidence type="ECO:0000259" key="3">
    <source>
        <dbReference type="PROSITE" id="PS50975"/>
    </source>
</evidence>
<keyword evidence="2" id="KW-0472">Membrane</keyword>
<evidence type="ECO:0000256" key="2">
    <source>
        <dbReference type="SAM" id="Phobius"/>
    </source>
</evidence>
<reference evidence="4" key="1">
    <citation type="journal article" date="2020" name="Stud. Mycol.">
        <title>101 Dothideomycetes genomes: a test case for predicting lifestyles and emergence of pathogens.</title>
        <authorList>
            <person name="Haridas S."/>
            <person name="Albert R."/>
            <person name="Binder M."/>
            <person name="Bloem J."/>
            <person name="Labutti K."/>
            <person name="Salamov A."/>
            <person name="Andreopoulos B."/>
            <person name="Baker S."/>
            <person name="Barry K."/>
            <person name="Bills G."/>
            <person name="Bluhm B."/>
            <person name="Cannon C."/>
            <person name="Castanera R."/>
            <person name="Culley D."/>
            <person name="Daum C."/>
            <person name="Ezra D."/>
            <person name="Gonzalez J."/>
            <person name="Henrissat B."/>
            <person name="Kuo A."/>
            <person name="Liang C."/>
            <person name="Lipzen A."/>
            <person name="Lutzoni F."/>
            <person name="Magnuson J."/>
            <person name="Mondo S."/>
            <person name="Nolan M."/>
            <person name="Ohm R."/>
            <person name="Pangilinan J."/>
            <person name="Park H.-J."/>
            <person name="Ramirez L."/>
            <person name="Alfaro M."/>
            <person name="Sun H."/>
            <person name="Tritt A."/>
            <person name="Yoshinaga Y."/>
            <person name="Zwiers L.-H."/>
            <person name="Turgeon B."/>
            <person name="Goodwin S."/>
            <person name="Spatafora J."/>
            <person name="Crous P."/>
            <person name="Grigoriev I."/>
        </authorList>
    </citation>
    <scope>NUCLEOTIDE SEQUENCE</scope>
    <source>
        <strain evidence="4">CBS 119687</strain>
    </source>
</reference>
<dbReference type="GeneID" id="54405094"/>
<feature type="transmembrane region" description="Helical" evidence="2">
    <location>
        <begin position="20"/>
        <end position="43"/>
    </location>
</feature>
<keyword evidence="1" id="KW-0067">ATP-binding</keyword>
<accession>A0A6A6AQM0</accession>
<dbReference type="PROSITE" id="PS50975">
    <property type="entry name" value="ATP_GRASP"/>
    <property type="match status" value="1"/>
</dbReference>
<keyword evidence="2" id="KW-1133">Transmembrane helix</keyword>
<keyword evidence="1" id="KW-0547">Nucleotide-binding</keyword>
<protein>
    <recommendedName>
        <fullName evidence="3">ATP-grasp domain-containing protein</fullName>
    </recommendedName>
</protein>
<evidence type="ECO:0000256" key="1">
    <source>
        <dbReference type="PROSITE-ProRule" id="PRU00409"/>
    </source>
</evidence>
<keyword evidence="5" id="KW-1185">Reference proteome</keyword>
<dbReference type="Proteomes" id="UP000799771">
    <property type="component" value="Unassembled WGS sequence"/>
</dbReference>
<dbReference type="AlphaFoldDB" id="A0A6A6AQM0"/>
<dbReference type="InterPro" id="IPR011761">
    <property type="entry name" value="ATP-grasp"/>
</dbReference>
<dbReference type="Gene3D" id="3.30.470.20">
    <property type="entry name" value="ATP-grasp fold, B domain"/>
    <property type="match status" value="1"/>
</dbReference>